<protein>
    <submittedName>
        <fullName evidence="1">Probable phosphoglycerate mutase</fullName>
    </submittedName>
</protein>
<evidence type="ECO:0000313" key="1">
    <source>
        <dbReference type="EMBL" id="SFT05504.1"/>
    </source>
</evidence>
<dbReference type="Proteomes" id="UP000198852">
    <property type="component" value="Unassembled WGS sequence"/>
</dbReference>
<dbReference type="PANTHER" id="PTHR48100">
    <property type="entry name" value="BROAD-SPECIFICITY PHOSPHATASE YOR283W-RELATED"/>
    <property type="match status" value="1"/>
</dbReference>
<dbReference type="Pfam" id="PF00300">
    <property type="entry name" value="His_Phos_1"/>
    <property type="match status" value="1"/>
</dbReference>
<dbReference type="InterPro" id="IPR029033">
    <property type="entry name" value="His_PPase_superfam"/>
</dbReference>
<gene>
    <name evidence="1" type="ORF">SAMN05660874_05327</name>
</gene>
<reference evidence="2" key="1">
    <citation type="submission" date="2016-10" db="EMBL/GenBank/DDBJ databases">
        <authorList>
            <person name="Varghese N."/>
            <person name="Submissions S."/>
        </authorList>
    </citation>
    <scope>NUCLEOTIDE SEQUENCE [LARGE SCALE GENOMIC DNA]</scope>
    <source>
        <strain evidence="2">DSM 44771</strain>
    </source>
</reference>
<dbReference type="InterPro" id="IPR013078">
    <property type="entry name" value="His_Pase_superF_clade-1"/>
</dbReference>
<dbReference type="InterPro" id="IPR050275">
    <property type="entry name" value="PGM_Phosphatase"/>
</dbReference>
<dbReference type="Gene3D" id="3.40.50.1240">
    <property type="entry name" value="Phosphoglycerate mutase-like"/>
    <property type="match status" value="1"/>
</dbReference>
<dbReference type="GO" id="GO:0005829">
    <property type="term" value="C:cytosol"/>
    <property type="evidence" value="ECO:0007669"/>
    <property type="project" value="TreeGrafter"/>
</dbReference>
<dbReference type="SUPFAM" id="SSF53254">
    <property type="entry name" value="Phosphoglycerate mutase-like"/>
    <property type="match status" value="1"/>
</dbReference>
<dbReference type="CDD" id="cd07067">
    <property type="entry name" value="HP_PGM_like"/>
    <property type="match status" value="1"/>
</dbReference>
<evidence type="ECO:0000313" key="2">
    <source>
        <dbReference type="Proteomes" id="UP000198852"/>
    </source>
</evidence>
<dbReference type="PANTHER" id="PTHR48100:SF44">
    <property type="entry name" value="PHOSPHATASE C1620.13-RELATED"/>
    <property type="match status" value="1"/>
</dbReference>
<dbReference type="GO" id="GO:0016791">
    <property type="term" value="F:phosphatase activity"/>
    <property type="evidence" value="ECO:0007669"/>
    <property type="project" value="TreeGrafter"/>
</dbReference>
<keyword evidence="2" id="KW-1185">Reference proteome</keyword>
<proteinExistence type="predicted"/>
<organism evidence="1 2">
    <name type="scientific">Saccharopolyspora flava</name>
    <dbReference type="NCBI Taxonomy" id="95161"/>
    <lineage>
        <taxon>Bacteria</taxon>
        <taxon>Bacillati</taxon>
        <taxon>Actinomycetota</taxon>
        <taxon>Actinomycetes</taxon>
        <taxon>Pseudonocardiales</taxon>
        <taxon>Pseudonocardiaceae</taxon>
        <taxon>Saccharopolyspora</taxon>
    </lineage>
</organism>
<dbReference type="STRING" id="95161.SAMN05660874_05327"/>
<dbReference type="OrthoDB" id="9783269at2"/>
<dbReference type="EMBL" id="FOZX01000013">
    <property type="protein sequence ID" value="SFT05504.1"/>
    <property type="molecule type" value="Genomic_DNA"/>
</dbReference>
<name>A0A1I6UVV0_9PSEU</name>
<sequence length="230" mass="24537">MAEVEYRQSAFTPPATATDILLVRHGESAPAVPGKPFDLVDGQGDPELAPAGREHAELVGRRLAAEPLDALYVTTLRRTAETAAPLAERLGLVPRVEKDLREVHLGEFEGGLFRQKVAQNDPVIQRMHAEGRWDVIPGAESPEALRERVTGAVERLAAAHPDQRIAVFTHGGVIGEVMSIASGSLPLAFLGASNGSISQIVVSGGRWIVRRFNDTAHLSGGPDQQPAALS</sequence>
<accession>A0A1I6UVV0</accession>
<dbReference type="AlphaFoldDB" id="A0A1I6UVV0"/>
<dbReference type="RefSeq" id="WP_093423448.1">
    <property type="nucleotide sequence ID" value="NZ_FOZX01000013.1"/>
</dbReference>
<dbReference type="SMART" id="SM00855">
    <property type="entry name" value="PGAM"/>
    <property type="match status" value="1"/>
</dbReference>